<sequence>MIELTVDVAGLARTRFAVSPLHEVVATLLPWGLQPAPHADPWVARARRTLRRARLPLLSELALAGQGYVPDFLNPFPTGPSPTIEEELERVRRTPPGRVLDELEALRVGRPLNGLAGSELSEGVRRAMARGGAQVARQAADELRRYWELAFAPHWEAAGAVLDAEVDRCAGVLARQGAAKLFNSIHEGIRWANGTLHVESRLRIVLPDVPLVVVMPSLVATRPAAHVDPTYDEERPPVLVYPVRDKVVVGVTAPAAPRAEMSQLLGITRARLLSELTRPASTGQLAAQCFLSPATVSYHLGVLHRAGLVTRARSGRLVLYSCSPEGSRLVDGGRKSSHLGR</sequence>
<dbReference type="CDD" id="cd00090">
    <property type="entry name" value="HTH_ARSR"/>
    <property type="match status" value="1"/>
</dbReference>
<dbReference type="InterPro" id="IPR051011">
    <property type="entry name" value="Metal_resp_trans_reg"/>
</dbReference>
<dbReference type="SMART" id="SM00418">
    <property type="entry name" value="HTH_ARSR"/>
    <property type="match status" value="1"/>
</dbReference>
<dbReference type="InterPro" id="IPR036390">
    <property type="entry name" value="WH_DNA-bd_sf"/>
</dbReference>
<dbReference type="InterPro" id="IPR001845">
    <property type="entry name" value="HTH_ArsR_DNA-bd_dom"/>
</dbReference>
<feature type="domain" description="HTH arsR-type" evidence="4">
    <location>
        <begin position="260"/>
        <end position="338"/>
    </location>
</feature>
<dbReference type="PANTHER" id="PTHR43132:SF6">
    <property type="entry name" value="HTH-TYPE TRANSCRIPTIONAL REPRESSOR CZRA"/>
    <property type="match status" value="1"/>
</dbReference>
<proteinExistence type="predicted"/>
<dbReference type="Pfam" id="PF12840">
    <property type="entry name" value="HTH_20"/>
    <property type="match status" value="1"/>
</dbReference>
<gene>
    <name evidence="5" type="ORF">ACFFTL_12405</name>
</gene>
<evidence type="ECO:0000259" key="4">
    <source>
        <dbReference type="SMART" id="SM00418"/>
    </source>
</evidence>
<keyword evidence="2" id="KW-0238">DNA-binding</keyword>
<dbReference type="PANTHER" id="PTHR43132">
    <property type="entry name" value="ARSENICAL RESISTANCE OPERON REPRESSOR ARSR-RELATED"/>
    <property type="match status" value="1"/>
</dbReference>
<dbReference type="Proteomes" id="UP001589710">
    <property type="component" value="Unassembled WGS sequence"/>
</dbReference>
<dbReference type="EMBL" id="JBHMCG010000056">
    <property type="protein sequence ID" value="MFB9573099.1"/>
    <property type="molecule type" value="Genomic_DNA"/>
</dbReference>
<dbReference type="Gene3D" id="1.10.10.10">
    <property type="entry name" value="Winged helix-like DNA-binding domain superfamily/Winged helix DNA-binding domain"/>
    <property type="match status" value="1"/>
</dbReference>
<reference evidence="5 6" key="1">
    <citation type="submission" date="2024-09" db="EMBL/GenBank/DDBJ databases">
        <authorList>
            <person name="Sun Q."/>
            <person name="Mori K."/>
        </authorList>
    </citation>
    <scope>NUCLEOTIDE SEQUENCE [LARGE SCALE GENOMIC DNA]</scope>
    <source>
        <strain evidence="5 6">JCM 3331</strain>
    </source>
</reference>
<evidence type="ECO:0000256" key="1">
    <source>
        <dbReference type="ARBA" id="ARBA00023015"/>
    </source>
</evidence>
<organism evidence="5 6">
    <name type="scientific">Streptomyces yanii</name>
    <dbReference type="NCBI Taxonomy" id="78510"/>
    <lineage>
        <taxon>Bacteria</taxon>
        <taxon>Bacillati</taxon>
        <taxon>Actinomycetota</taxon>
        <taxon>Actinomycetes</taxon>
        <taxon>Kitasatosporales</taxon>
        <taxon>Streptomycetaceae</taxon>
        <taxon>Streptomyces</taxon>
    </lineage>
</organism>
<comment type="caution">
    <text evidence="5">The sequence shown here is derived from an EMBL/GenBank/DDBJ whole genome shotgun (WGS) entry which is preliminary data.</text>
</comment>
<evidence type="ECO:0000313" key="5">
    <source>
        <dbReference type="EMBL" id="MFB9573099.1"/>
    </source>
</evidence>
<evidence type="ECO:0000256" key="2">
    <source>
        <dbReference type="ARBA" id="ARBA00023125"/>
    </source>
</evidence>
<dbReference type="InterPro" id="IPR011991">
    <property type="entry name" value="ArsR-like_HTH"/>
</dbReference>
<accession>A0ABV5R851</accession>
<name>A0ABV5R851_9ACTN</name>
<keyword evidence="1" id="KW-0805">Transcription regulation</keyword>
<keyword evidence="3" id="KW-0804">Transcription</keyword>
<evidence type="ECO:0000313" key="6">
    <source>
        <dbReference type="Proteomes" id="UP001589710"/>
    </source>
</evidence>
<dbReference type="InterPro" id="IPR036388">
    <property type="entry name" value="WH-like_DNA-bd_sf"/>
</dbReference>
<evidence type="ECO:0000256" key="3">
    <source>
        <dbReference type="ARBA" id="ARBA00023163"/>
    </source>
</evidence>
<dbReference type="RefSeq" id="WP_345519906.1">
    <property type="nucleotide sequence ID" value="NZ_BAAAXD010000055.1"/>
</dbReference>
<dbReference type="SUPFAM" id="SSF46785">
    <property type="entry name" value="Winged helix' DNA-binding domain"/>
    <property type="match status" value="1"/>
</dbReference>
<protein>
    <submittedName>
        <fullName evidence="5">Helix-turn-helix domain-containing protein</fullName>
    </submittedName>
</protein>
<keyword evidence="6" id="KW-1185">Reference proteome</keyword>